<comment type="caution">
    <text evidence="2">The sequence shown here is derived from an EMBL/GenBank/DDBJ whole genome shotgun (WGS) entry which is preliminary data.</text>
</comment>
<evidence type="ECO:0000313" key="2">
    <source>
        <dbReference type="EMBL" id="KKK50759.1"/>
    </source>
</evidence>
<dbReference type="Gene3D" id="3.90.550.10">
    <property type="entry name" value="Spore Coat Polysaccharide Biosynthesis Protein SpsA, Chain A"/>
    <property type="match status" value="1"/>
</dbReference>
<name>A0A0F8Y9H7_9ZZZZ</name>
<dbReference type="InterPro" id="IPR029044">
    <property type="entry name" value="Nucleotide-diphossugar_trans"/>
</dbReference>
<feature type="non-terminal residue" evidence="2">
    <location>
        <position position="1"/>
    </location>
</feature>
<dbReference type="SUPFAM" id="SSF159283">
    <property type="entry name" value="Guanosine diphospho-D-mannose pyrophosphorylase/mannose-6-phosphate isomerase linker domain"/>
    <property type="match status" value="1"/>
</dbReference>
<dbReference type="AlphaFoldDB" id="A0A0F8Y9H7"/>
<dbReference type="EMBL" id="LAZR01067861">
    <property type="protein sequence ID" value="KKK50759.1"/>
    <property type="molecule type" value="Genomic_DNA"/>
</dbReference>
<dbReference type="InterPro" id="IPR054566">
    <property type="entry name" value="ManC/GMP-like_b-helix"/>
</dbReference>
<organism evidence="2">
    <name type="scientific">marine sediment metagenome</name>
    <dbReference type="NCBI Taxonomy" id="412755"/>
    <lineage>
        <taxon>unclassified sequences</taxon>
        <taxon>metagenomes</taxon>
        <taxon>ecological metagenomes</taxon>
    </lineage>
</organism>
<protein>
    <recommendedName>
        <fullName evidence="1">MannoseP isomerase/GMP-like beta-helix domain-containing protein</fullName>
    </recommendedName>
</protein>
<sequence length="50" mass="5823">PEDKLVVLQGLENLIIVETNDVLLVCRMEDEQKIRNIVNDVRIQQGDKYI</sequence>
<evidence type="ECO:0000259" key="1">
    <source>
        <dbReference type="Pfam" id="PF22640"/>
    </source>
</evidence>
<accession>A0A0F8Y9H7</accession>
<feature type="domain" description="MannoseP isomerase/GMP-like beta-helix" evidence="1">
    <location>
        <begin position="2"/>
        <end position="39"/>
    </location>
</feature>
<reference evidence="2" key="1">
    <citation type="journal article" date="2015" name="Nature">
        <title>Complex archaea that bridge the gap between prokaryotes and eukaryotes.</title>
        <authorList>
            <person name="Spang A."/>
            <person name="Saw J.H."/>
            <person name="Jorgensen S.L."/>
            <person name="Zaremba-Niedzwiedzka K."/>
            <person name="Martijn J."/>
            <person name="Lind A.E."/>
            <person name="van Eijk R."/>
            <person name="Schleper C."/>
            <person name="Guy L."/>
            <person name="Ettema T.J."/>
        </authorList>
    </citation>
    <scope>NUCLEOTIDE SEQUENCE</scope>
</reference>
<proteinExistence type="predicted"/>
<dbReference type="Pfam" id="PF22640">
    <property type="entry name" value="ManC_GMP_beta-helix"/>
    <property type="match status" value="1"/>
</dbReference>
<gene>
    <name evidence="2" type="ORF">LCGC14_3121820</name>
</gene>